<dbReference type="EMBL" id="MU268548">
    <property type="protein sequence ID" value="KAH7904246.1"/>
    <property type="molecule type" value="Genomic_DNA"/>
</dbReference>
<gene>
    <name evidence="1" type="ORF">BJ138DRAFT_945806</name>
</gene>
<protein>
    <submittedName>
        <fullName evidence="1">Uncharacterized protein</fullName>
    </submittedName>
</protein>
<dbReference type="Proteomes" id="UP000790377">
    <property type="component" value="Unassembled WGS sequence"/>
</dbReference>
<keyword evidence="2" id="KW-1185">Reference proteome</keyword>
<accession>A0ACB7ZTH7</accession>
<organism evidence="1 2">
    <name type="scientific">Hygrophoropsis aurantiaca</name>
    <dbReference type="NCBI Taxonomy" id="72124"/>
    <lineage>
        <taxon>Eukaryota</taxon>
        <taxon>Fungi</taxon>
        <taxon>Dikarya</taxon>
        <taxon>Basidiomycota</taxon>
        <taxon>Agaricomycotina</taxon>
        <taxon>Agaricomycetes</taxon>
        <taxon>Agaricomycetidae</taxon>
        <taxon>Boletales</taxon>
        <taxon>Coniophorineae</taxon>
        <taxon>Hygrophoropsidaceae</taxon>
        <taxon>Hygrophoropsis</taxon>
    </lineage>
</organism>
<reference evidence="1" key="1">
    <citation type="journal article" date="2021" name="New Phytol.">
        <title>Evolutionary innovations through gain and loss of genes in the ectomycorrhizal Boletales.</title>
        <authorList>
            <person name="Wu G."/>
            <person name="Miyauchi S."/>
            <person name="Morin E."/>
            <person name="Kuo A."/>
            <person name="Drula E."/>
            <person name="Varga T."/>
            <person name="Kohler A."/>
            <person name="Feng B."/>
            <person name="Cao Y."/>
            <person name="Lipzen A."/>
            <person name="Daum C."/>
            <person name="Hundley H."/>
            <person name="Pangilinan J."/>
            <person name="Johnson J."/>
            <person name="Barry K."/>
            <person name="LaButti K."/>
            <person name="Ng V."/>
            <person name="Ahrendt S."/>
            <person name="Min B."/>
            <person name="Choi I.G."/>
            <person name="Park H."/>
            <person name="Plett J.M."/>
            <person name="Magnuson J."/>
            <person name="Spatafora J.W."/>
            <person name="Nagy L.G."/>
            <person name="Henrissat B."/>
            <person name="Grigoriev I.V."/>
            <person name="Yang Z.L."/>
            <person name="Xu J."/>
            <person name="Martin F.M."/>
        </authorList>
    </citation>
    <scope>NUCLEOTIDE SEQUENCE</scope>
    <source>
        <strain evidence="1">ATCC 28755</strain>
    </source>
</reference>
<sequence>MGDSAIIQVLQTEQITHYLTAAGGALVAYDQVQTFAQEVDHIWNQNWSFTTALYLIARYAGSLSVIGRATCKCNIFILTMQAILVFRVYALFNQSKRVLLFLVFYALQATAEFVMMGFYLNSQTLHEFIVSISPAYGSVSQNVNIITSAFLHLAQGSTILSVVFDSVLLFFALWAFVRHALEAKTLNGGWSISVLVRTLVADHLVYFVCYLTWVSLSLATNYITDELNVSNTLLDDILSVFNALGVVAGPRVILSLRAVNNKPRREDGTLEGEVTTIRFGTRGPPTQAESAIEEGGGL</sequence>
<evidence type="ECO:0000313" key="1">
    <source>
        <dbReference type="EMBL" id="KAH7904246.1"/>
    </source>
</evidence>
<comment type="caution">
    <text evidence="1">The sequence shown here is derived from an EMBL/GenBank/DDBJ whole genome shotgun (WGS) entry which is preliminary data.</text>
</comment>
<proteinExistence type="predicted"/>
<name>A0ACB7ZTH7_9AGAM</name>
<evidence type="ECO:0000313" key="2">
    <source>
        <dbReference type="Proteomes" id="UP000790377"/>
    </source>
</evidence>